<dbReference type="SUPFAM" id="SSF89550">
    <property type="entry name" value="PHP domain-like"/>
    <property type="match status" value="1"/>
</dbReference>
<name>A0A540VF10_9CHLR</name>
<accession>A0A540VF10</accession>
<evidence type="ECO:0000313" key="1">
    <source>
        <dbReference type="EMBL" id="TQE95302.1"/>
    </source>
</evidence>
<dbReference type="InParanoid" id="A0A540VF10"/>
<evidence type="ECO:0008006" key="3">
    <source>
        <dbReference type="Google" id="ProtNLM"/>
    </source>
</evidence>
<dbReference type="InterPro" id="IPR016195">
    <property type="entry name" value="Pol/histidinol_Pase-like"/>
</dbReference>
<sequence>MKVRYEGATEFVATDKEPKPIKVIVECPEGLTAGTDVRVSISTFHSYTRVWTLDGIEVENGNGRFVLGHGLPHTWHQMTRGGVGPAGGGLIGRPVGEVYLCTIQITQSLSPGAHLVFAFRAAASPHADVEGSLLVKVRAPGVESFEPVGEPMPLHNAPGDPVRLEVRWAAAPDAHGKHRAVVFATDELLNPVLGYRGTITLKADEAVEGLPKEIKMGTDGRGVIDGIQVTNQGPVRVEVRDAARDLEARSAPIRLPVPDDLKHYFGAIHFHTRLSVDGDRDPRRAYAYVRDYLNLDVVAMTDHAPVGFLWEECIAVNEEFYEPGYFVTIPAWESSTAYGHANLYLRSPHLDAGPWYWDPDICPSEITWPQDVVMVPHHTNAGQIFAPGEHREMMDKGIYWAKYNWAIPNKRARLVEIVQGRGNFEADALDEQWGIRMGGQGASVQDALAQGWRLGFVAGSDNHAGYPTQRDGQYVGITCFRADALTREAIWQAMDRRRTYATSGVPIVCDFWVNGVASGGEAILVDREGVNFTARLYGTAPIEIVQIISNGHCVWQDQPNRWDIEYDELELPVPAGEWAYYYLRLRQADGHRAWLSPVWLDREYN</sequence>
<protein>
    <recommendedName>
        <fullName evidence="3">DUF3604 domain-containing protein</fullName>
    </recommendedName>
</protein>
<comment type="caution">
    <text evidence="1">The sequence shown here is derived from an EMBL/GenBank/DDBJ whole genome shotgun (WGS) entry which is preliminary data.</text>
</comment>
<dbReference type="OrthoDB" id="543560at2"/>
<dbReference type="Gene3D" id="3.20.20.140">
    <property type="entry name" value="Metal-dependent hydrolases"/>
    <property type="match status" value="1"/>
</dbReference>
<dbReference type="RefSeq" id="WP_141610580.1">
    <property type="nucleotide sequence ID" value="NZ_VIGC02000015.1"/>
</dbReference>
<dbReference type="AlphaFoldDB" id="A0A540VF10"/>
<proteinExistence type="predicted"/>
<dbReference type="Proteomes" id="UP000317371">
    <property type="component" value="Unassembled WGS sequence"/>
</dbReference>
<dbReference type="EMBL" id="VIGC01000015">
    <property type="protein sequence ID" value="TQE95302.1"/>
    <property type="molecule type" value="Genomic_DNA"/>
</dbReference>
<keyword evidence="2" id="KW-1185">Reference proteome</keyword>
<reference evidence="1 2" key="1">
    <citation type="submission" date="2019-06" db="EMBL/GenBank/DDBJ databases">
        <title>Genome sequence of Litorilinea aerophila BAA-2444.</title>
        <authorList>
            <person name="Maclea K.S."/>
            <person name="Maurais E.G."/>
            <person name="Iannazzi L.C."/>
        </authorList>
    </citation>
    <scope>NUCLEOTIDE SEQUENCE [LARGE SCALE GENOMIC DNA]</scope>
    <source>
        <strain evidence="1 2">ATCC BAA-2444</strain>
    </source>
</reference>
<organism evidence="1 2">
    <name type="scientific">Litorilinea aerophila</name>
    <dbReference type="NCBI Taxonomy" id="1204385"/>
    <lineage>
        <taxon>Bacteria</taxon>
        <taxon>Bacillati</taxon>
        <taxon>Chloroflexota</taxon>
        <taxon>Caldilineae</taxon>
        <taxon>Caldilineales</taxon>
        <taxon>Caldilineaceae</taxon>
        <taxon>Litorilinea</taxon>
    </lineage>
</organism>
<evidence type="ECO:0000313" key="2">
    <source>
        <dbReference type="Proteomes" id="UP000317371"/>
    </source>
</evidence>
<gene>
    <name evidence="1" type="ORF">FKZ61_13100</name>
</gene>